<evidence type="ECO:0000256" key="1">
    <source>
        <dbReference type="ARBA" id="ARBA00022786"/>
    </source>
</evidence>
<sequence length="698" mass="75268">MIEVILNDRLGKKVRVKCNEDDTIGDLKKLVAAQTGTRPEKIRIQKWYTIYKDHITLADYEAPEEPSHKARAALTGPEVLDADLKEPAYHEPPMQQHPVPRPPQAPAAGSYEALAAFSSPVGTEMPGAGLHHDAQDQQPVQETGDHALAQPAHPGADSTHSDYSQVKSEAMQAGMLKQEQPEQAVDAPAAEFPAHNTEPALPFHPEQSLQEVQHAADDQLMNDADEKAGTAAGVHAERPDEEMTAAAEMPEGGRINAQSEGPSAAYQQPAGLGIPRQQQGAPQQTRQPLSAPAVRTLDDIMSQFEGMPQPPLHPFSTPIARPEGPTEASESPVQAQALQHSAGGHAVQVHAAHADQDQDMPDAMEAGTPQAVAETPEGALLQGKGSAKGGAARRQEIKPDTDAGSVVWAKTKGYPWWPAQVLALEDPWIPPDMEIPRRGAVPVRFFGTYNFTWIESQRNLMAFDQGCQDDLPSKCNTKVFQDGLGEAQRYLDTGESPAGFSTMPASPEVAPEEASTKPGKRPGSAKAREGGPGGPGISKDAGKVAAARKKEAEKAAAARAAALQRRQRALKKLGLVPPRGSPYAEEPCLDVARAWFAQALVEESARQQKAQQDQRQEQERQRVQQAMIQRQLAAQMLHQQQLLQRVAAQQAQQGGQEALPNVWRPNQAFANALATSAAQQQQQQQVPGHYQAPAEGQQ</sequence>
<comment type="caution">
    <text evidence="4">The sequence shown here is derived from an EMBL/GenBank/DDBJ whole genome shotgun (WGS) entry which is preliminary data.</text>
</comment>
<dbReference type="InterPro" id="IPR000313">
    <property type="entry name" value="PWWP_dom"/>
</dbReference>
<accession>A0ABP1FZS2</accession>
<feature type="region of interest" description="Disordered" evidence="2">
    <location>
        <begin position="491"/>
        <end position="550"/>
    </location>
</feature>
<dbReference type="InterPro" id="IPR029071">
    <property type="entry name" value="Ubiquitin-like_domsf"/>
</dbReference>
<feature type="domain" description="PWWP" evidence="3">
    <location>
        <begin position="403"/>
        <end position="465"/>
    </location>
</feature>
<feature type="region of interest" description="Disordered" evidence="2">
    <location>
        <begin position="230"/>
        <end position="353"/>
    </location>
</feature>
<evidence type="ECO:0000313" key="4">
    <source>
        <dbReference type="EMBL" id="CAL5224981.1"/>
    </source>
</evidence>
<dbReference type="EMBL" id="CAXHTA020000012">
    <property type="protein sequence ID" value="CAL5224981.1"/>
    <property type="molecule type" value="Genomic_DNA"/>
</dbReference>
<dbReference type="PROSITE" id="PS50812">
    <property type="entry name" value="PWWP"/>
    <property type="match status" value="1"/>
</dbReference>
<evidence type="ECO:0000313" key="5">
    <source>
        <dbReference type="Proteomes" id="UP001497392"/>
    </source>
</evidence>
<feature type="compositionally biased region" description="Low complexity" evidence="2">
    <location>
        <begin position="342"/>
        <end position="351"/>
    </location>
</feature>
<dbReference type="SUPFAM" id="SSF54236">
    <property type="entry name" value="Ubiquitin-like"/>
    <property type="match status" value="1"/>
</dbReference>
<keyword evidence="1" id="KW-0833">Ubl conjugation pathway</keyword>
<dbReference type="SMART" id="SM00293">
    <property type="entry name" value="PWWP"/>
    <property type="match status" value="1"/>
</dbReference>
<dbReference type="CDD" id="cd01791">
    <property type="entry name" value="Ubl_UBL5"/>
    <property type="match status" value="1"/>
</dbReference>
<feature type="compositionally biased region" description="Low complexity" evidence="2">
    <location>
        <begin position="673"/>
        <end position="692"/>
    </location>
</feature>
<evidence type="ECO:0000256" key="2">
    <source>
        <dbReference type="SAM" id="MobiDB-lite"/>
    </source>
</evidence>
<feature type="region of interest" description="Disordered" evidence="2">
    <location>
        <begin position="120"/>
        <end position="187"/>
    </location>
</feature>
<dbReference type="InterPro" id="IPR039732">
    <property type="entry name" value="Hub1/Ubl5"/>
</dbReference>
<proteinExistence type="predicted"/>
<gene>
    <name evidence="4" type="primary">g7759</name>
    <name evidence="4" type="ORF">VP750_LOCUS6640</name>
</gene>
<dbReference type="Pfam" id="PF00855">
    <property type="entry name" value="PWWP"/>
    <property type="match status" value="1"/>
</dbReference>
<reference evidence="4 5" key="1">
    <citation type="submission" date="2024-06" db="EMBL/GenBank/DDBJ databases">
        <authorList>
            <person name="Kraege A."/>
            <person name="Thomma B."/>
        </authorList>
    </citation>
    <scope>NUCLEOTIDE SEQUENCE [LARGE SCALE GENOMIC DNA]</scope>
</reference>
<dbReference type="Proteomes" id="UP001497392">
    <property type="component" value="Unassembled WGS sequence"/>
</dbReference>
<dbReference type="SUPFAM" id="SSF63748">
    <property type="entry name" value="Tudor/PWWP/MBT"/>
    <property type="match status" value="1"/>
</dbReference>
<dbReference type="Gene3D" id="3.10.20.90">
    <property type="entry name" value="Phosphatidylinositol 3-kinase Catalytic Subunit, Chain A, domain 1"/>
    <property type="match status" value="1"/>
</dbReference>
<protein>
    <submittedName>
        <fullName evidence="4">G7759 protein</fullName>
    </submittedName>
</protein>
<evidence type="ECO:0000259" key="3">
    <source>
        <dbReference type="PROSITE" id="PS50812"/>
    </source>
</evidence>
<feature type="compositionally biased region" description="Low complexity" evidence="2">
    <location>
        <begin position="275"/>
        <end position="288"/>
    </location>
</feature>
<feature type="compositionally biased region" description="Polar residues" evidence="2">
    <location>
        <begin position="328"/>
        <end position="339"/>
    </location>
</feature>
<dbReference type="Gene3D" id="2.30.30.140">
    <property type="match status" value="1"/>
</dbReference>
<dbReference type="PANTHER" id="PTHR13042">
    <property type="entry name" value="UBIQUITIN-LIKE PROTEIN 5"/>
    <property type="match status" value="1"/>
</dbReference>
<keyword evidence="5" id="KW-1185">Reference proteome</keyword>
<name>A0ABP1FZS2_9CHLO</name>
<organism evidence="4 5">
    <name type="scientific">Coccomyxa viridis</name>
    <dbReference type="NCBI Taxonomy" id="1274662"/>
    <lineage>
        <taxon>Eukaryota</taxon>
        <taxon>Viridiplantae</taxon>
        <taxon>Chlorophyta</taxon>
        <taxon>core chlorophytes</taxon>
        <taxon>Trebouxiophyceae</taxon>
        <taxon>Trebouxiophyceae incertae sedis</taxon>
        <taxon>Coccomyxaceae</taxon>
        <taxon>Coccomyxa</taxon>
    </lineage>
</organism>
<feature type="region of interest" description="Disordered" evidence="2">
    <location>
        <begin position="673"/>
        <end position="698"/>
    </location>
</feature>
<feature type="region of interest" description="Disordered" evidence="2">
    <location>
        <begin position="89"/>
        <end position="108"/>
    </location>
</feature>